<dbReference type="InterPro" id="IPR006059">
    <property type="entry name" value="SBP"/>
</dbReference>
<gene>
    <name evidence="4" type="ORF">CTER_1215</name>
</gene>
<feature type="signal peptide" evidence="2">
    <location>
        <begin position="1"/>
        <end position="23"/>
    </location>
</feature>
<evidence type="ECO:0000256" key="1">
    <source>
        <dbReference type="SAM" id="MobiDB-lite"/>
    </source>
</evidence>
<sequence length="520" mass="57790">MTKKLICLVVAVGMLASVFTACGSNSDTSTSTSSATGTAAVSSGDTTSGSENLTPYSLSALLPGDTPLQLDEVLAETNKKLEEALNVTLGITFASWTDYPNKAQVMIAAGDQTDLIFDAPWMHLSQMISKGAYLDLEPLLEKSGPDLIKAFPKQMIDANRQNGKIMGIPLGDVLSSQHGIWIRGDLREKYGMAPIETIDQYEQYLTKVKENEKSMIPLTWLGNYCIGSNGFYDAGYDVTLFGGNNSEVDIFATGDKVEDIVPIYENPHVLDWIKMVRKWYTSGLIEKDQMTQKDEMGAFKSGKVASIKGDYIVGTISNQLDAIIPGAKVEFVNFEGKDTKHVTNFAQWNFICLNANAKDPDRAIKFLNWMYQDQANYDILRYGIKDVNWVDTGDKTYDLPKGIDASKNYNFPGYDLMWNPNFERTLATSSEDDKFYYKKLRDPNQLIASKLMGFTPNLDPIKNEIAKVSAIWPATMLPILNGSLDISELPKIQKKLEDAGYLKIVEEAKKQVDEFLASKN</sequence>
<dbReference type="EMBL" id="AORV01000025">
    <property type="protein sequence ID" value="EMS72920.1"/>
    <property type="molecule type" value="Genomic_DNA"/>
</dbReference>
<dbReference type="SUPFAM" id="SSF53850">
    <property type="entry name" value="Periplasmic binding protein-like II"/>
    <property type="match status" value="1"/>
</dbReference>
<keyword evidence="5" id="KW-1185">Reference proteome</keyword>
<dbReference type="InterPro" id="IPR022627">
    <property type="entry name" value="DUF3502"/>
</dbReference>
<proteinExistence type="predicted"/>
<dbReference type="STRING" id="1195236.CTER_1215"/>
<organism evidence="4 5">
    <name type="scientific">Ruminiclostridium cellobioparum subsp. termitidis CT1112</name>
    <dbReference type="NCBI Taxonomy" id="1195236"/>
    <lineage>
        <taxon>Bacteria</taxon>
        <taxon>Bacillati</taxon>
        <taxon>Bacillota</taxon>
        <taxon>Clostridia</taxon>
        <taxon>Eubacteriales</taxon>
        <taxon>Oscillospiraceae</taxon>
        <taxon>Ruminiclostridium</taxon>
    </lineage>
</organism>
<evidence type="ECO:0000259" key="3">
    <source>
        <dbReference type="Pfam" id="PF12010"/>
    </source>
</evidence>
<dbReference type="eggNOG" id="COG1653">
    <property type="taxonomic scope" value="Bacteria"/>
</dbReference>
<feature type="compositionally biased region" description="Low complexity" evidence="1">
    <location>
        <begin position="25"/>
        <end position="50"/>
    </location>
</feature>
<feature type="region of interest" description="Disordered" evidence="1">
    <location>
        <begin position="25"/>
        <end position="52"/>
    </location>
</feature>
<dbReference type="Pfam" id="PF13416">
    <property type="entry name" value="SBP_bac_8"/>
    <property type="match status" value="1"/>
</dbReference>
<dbReference type="PANTHER" id="PTHR43649">
    <property type="entry name" value="ARABINOSE-BINDING PROTEIN-RELATED"/>
    <property type="match status" value="1"/>
</dbReference>
<keyword evidence="2" id="KW-0732">Signal</keyword>
<protein>
    <submittedName>
        <fullName evidence="4">ABC-type sugar transport system, periplasmic component</fullName>
    </submittedName>
</protein>
<evidence type="ECO:0000256" key="2">
    <source>
        <dbReference type="SAM" id="SignalP"/>
    </source>
</evidence>
<dbReference type="RefSeq" id="WP_004624659.1">
    <property type="nucleotide sequence ID" value="NZ_AORV01000025.1"/>
</dbReference>
<dbReference type="Proteomes" id="UP000014155">
    <property type="component" value="Unassembled WGS sequence"/>
</dbReference>
<dbReference type="PATRIC" id="fig|1195236.3.peg.1523"/>
<dbReference type="PROSITE" id="PS51257">
    <property type="entry name" value="PROKAR_LIPOPROTEIN"/>
    <property type="match status" value="1"/>
</dbReference>
<keyword evidence="4" id="KW-0813">Transport</keyword>
<feature type="chain" id="PRO_5038485260" evidence="2">
    <location>
        <begin position="24"/>
        <end position="520"/>
    </location>
</feature>
<comment type="caution">
    <text evidence="4">The sequence shown here is derived from an EMBL/GenBank/DDBJ whole genome shotgun (WGS) entry which is preliminary data.</text>
</comment>
<dbReference type="Pfam" id="PF12010">
    <property type="entry name" value="DUF3502"/>
    <property type="match status" value="1"/>
</dbReference>
<dbReference type="InterPro" id="IPR050490">
    <property type="entry name" value="Bact_solute-bd_prot1"/>
</dbReference>
<dbReference type="PANTHER" id="PTHR43649:SF17">
    <property type="entry name" value="ABC TRANSPORTER SOLUTE BINDING PROTEIN-SUGAR TRANSPORT"/>
    <property type="match status" value="1"/>
</dbReference>
<dbReference type="Gene3D" id="3.40.190.10">
    <property type="entry name" value="Periplasmic binding protein-like II"/>
    <property type="match status" value="2"/>
</dbReference>
<evidence type="ECO:0000313" key="4">
    <source>
        <dbReference type="EMBL" id="EMS72920.1"/>
    </source>
</evidence>
<reference evidence="4 5" key="1">
    <citation type="journal article" date="2013" name="Genome Announc.">
        <title>Draft Genome Sequence of the Cellulolytic, Mesophilic, Anaerobic Bacterium Clostridium termitidis Strain CT1112 (DSM 5398).</title>
        <authorList>
            <person name="Lal S."/>
            <person name="Ramachandran U."/>
            <person name="Zhang X."/>
            <person name="Munir R."/>
            <person name="Sparling R."/>
            <person name="Levin D.B."/>
        </authorList>
    </citation>
    <scope>NUCLEOTIDE SEQUENCE [LARGE SCALE GENOMIC DNA]</scope>
    <source>
        <strain evidence="4 5">CT1112</strain>
    </source>
</reference>
<dbReference type="AlphaFoldDB" id="S0FL46"/>
<keyword evidence="4" id="KW-0762">Sugar transport</keyword>
<accession>S0FL46</accession>
<name>S0FL46_RUMCE</name>
<evidence type="ECO:0000313" key="5">
    <source>
        <dbReference type="Proteomes" id="UP000014155"/>
    </source>
</evidence>
<feature type="domain" description="DUF3502" evidence="3">
    <location>
        <begin position="451"/>
        <end position="517"/>
    </location>
</feature>